<proteinExistence type="predicted"/>
<protein>
    <submittedName>
        <fullName evidence="1">Uncharacterized protein</fullName>
    </submittedName>
</protein>
<dbReference type="EMBL" id="BPVZ01000067">
    <property type="protein sequence ID" value="GKV24911.1"/>
    <property type="molecule type" value="Genomic_DNA"/>
</dbReference>
<evidence type="ECO:0000313" key="2">
    <source>
        <dbReference type="Proteomes" id="UP001054252"/>
    </source>
</evidence>
<evidence type="ECO:0000313" key="1">
    <source>
        <dbReference type="EMBL" id="GKV24911.1"/>
    </source>
</evidence>
<reference evidence="1 2" key="1">
    <citation type="journal article" date="2021" name="Commun. Biol.">
        <title>The genome of Shorea leprosula (Dipterocarpaceae) highlights the ecological relevance of drought in aseasonal tropical rainforests.</title>
        <authorList>
            <person name="Ng K.K.S."/>
            <person name="Kobayashi M.J."/>
            <person name="Fawcett J.A."/>
            <person name="Hatakeyama M."/>
            <person name="Paape T."/>
            <person name="Ng C.H."/>
            <person name="Ang C.C."/>
            <person name="Tnah L.H."/>
            <person name="Lee C.T."/>
            <person name="Nishiyama T."/>
            <person name="Sese J."/>
            <person name="O'Brien M.J."/>
            <person name="Copetti D."/>
            <person name="Mohd Noor M.I."/>
            <person name="Ong R.C."/>
            <person name="Putra M."/>
            <person name="Sireger I.Z."/>
            <person name="Indrioko S."/>
            <person name="Kosugi Y."/>
            <person name="Izuno A."/>
            <person name="Isagi Y."/>
            <person name="Lee S.L."/>
            <person name="Shimizu K.K."/>
        </authorList>
    </citation>
    <scope>NUCLEOTIDE SEQUENCE [LARGE SCALE GENOMIC DNA]</scope>
    <source>
        <strain evidence="1">214</strain>
    </source>
</reference>
<dbReference type="Proteomes" id="UP001054252">
    <property type="component" value="Unassembled WGS sequence"/>
</dbReference>
<sequence length="50" mass="5624">MDAKGFRDQLLSSLSSSLLRLCLARSAIHRAWGFSSSFESSVKLPYFEDI</sequence>
<name>A0AAV5KK97_9ROSI</name>
<dbReference type="AlphaFoldDB" id="A0AAV5KK97"/>
<comment type="caution">
    <text evidence="1">The sequence shown here is derived from an EMBL/GenBank/DDBJ whole genome shotgun (WGS) entry which is preliminary data.</text>
</comment>
<keyword evidence="2" id="KW-1185">Reference proteome</keyword>
<organism evidence="1 2">
    <name type="scientific">Rubroshorea leprosula</name>
    <dbReference type="NCBI Taxonomy" id="152421"/>
    <lineage>
        <taxon>Eukaryota</taxon>
        <taxon>Viridiplantae</taxon>
        <taxon>Streptophyta</taxon>
        <taxon>Embryophyta</taxon>
        <taxon>Tracheophyta</taxon>
        <taxon>Spermatophyta</taxon>
        <taxon>Magnoliopsida</taxon>
        <taxon>eudicotyledons</taxon>
        <taxon>Gunneridae</taxon>
        <taxon>Pentapetalae</taxon>
        <taxon>rosids</taxon>
        <taxon>malvids</taxon>
        <taxon>Malvales</taxon>
        <taxon>Dipterocarpaceae</taxon>
        <taxon>Rubroshorea</taxon>
    </lineage>
</organism>
<gene>
    <name evidence="1" type="ORF">SLEP1_g34451</name>
</gene>
<accession>A0AAV5KK97</accession>